<keyword evidence="4" id="KW-1185">Reference proteome</keyword>
<organism evidence="2">
    <name type="scientific">Puccinia triticina (isolate 1-1 / race 1 (BBBD))</name>
    <name type="common">Brown leaf rust fungus</name>
    <dbReference type="NCBI Taxonomy" id="630390"/>
    <lineage>
        <taxon>Eukaryota</taxon>
        <taxon>Fungi</taxon>
        <taxon>Dikarya</taxon>
        <taxon>Basidiomycota</taxon>
        <taxon>Pucciniomycotina</taxon>
        <taxon>Pucciniomycetes</taxon>
        <taxon>Pucciniales</taxon>
        <taxon>Pucciniaceae</taxon>
        <taxon>Puccinia</taxon>
    </lineage>
</organism>
<reference evidence="2" key="2">
    <citation type="submission" date="2016-05" db="EMBL/GenBank/DDBJ databases">
        <title>Comparative analysis highlights variable genome content of wheat rusts and divergence of the mating loci.</title>
        <authorList>
            <person name="Cuomo C.A."/>
            <person name="Bakkeren G."/>
            <person name="Szabo L."/>
            <person name="Khalil H."/>
            <person name="Joly D."/>
            <person name="Goldberg J."/>
            <person name="Young S."/>
            <person name="Zeng Q."/>
            <person name="Fellers J."/>
        </authorList>
    </citation>
    <scope>NUCLEOTIDE SEQUENCE [LARGE SCALE GENOMIC DNA]</scope>
    <source>
        <strain evidence="2">1-1 BBBD Race 1</strain>
    </source>
</reference>
<accession>A0A180G697</accession>
<reference evidence="3" key="4">
    <citation type="submission" date="2025-05" db="UniProtKB">
        <authorList>
            <consortium name="EnsemblFungi"/>
        </authorList>
    </citation>
    <scope>IDENTIFICATION</scope>
    <source>
        <strain evidence="3">isolate 1-1 / race 1 (BBBD)</strain>
    </source>
</reference>
<dbReference type="InterPro" id="IPR046496">
    <property type="entry name" value="DUF6589"/>
</dbReference>
<gene>
    <name evidence="2" type="ORF">PTTG_09953</name>
</gene>
<evidence type="ECO:0000259" key="1">
    <source>
        <dbReference type="Pfam" id="PF20231"/>
    </source>
</evidence>
<proteinExistence type="predicted"/>
<dbReference type="OrthoDB" id="2504766at2759"/>
<evidence type="ECO:0000313" key="3">
    <source>
        <dbReference type="EnsemblFungi" id="PTTG_09953-t43_1-p1"/>
    </source>
</evidence>
<evidence type="ECO:0000313" key="2">
    <source>
        <dbReference type="EMBL" id="OAV88205.1"/>
    </source>
</evidence>
<dbReference type="Pfam" id="PF20231">
    <property type="entry name" value="DUF6589"/>
    <property type="match status" value="1"/>
</dbReference>
<dbReference type="EMBL" id="ADAS02000198">
    <property type="protein sequence ID" value="OAV88205.1"/>
    <property type="molecule type" value="Genomic_DNA"/>
</dbReference>
<name>A0A180G697_PUCT1</name>
<dbReference type="EnsemblFungi" id="PTTG_09953-t43_1">
    <property type="protein sequence ID" value="PTTG_09953-t43_1-p1"/>
    <property type="gene ID" value="PTTG_09953"/>
</dbReference>
<reference evidence="3 4" key="3">
    <citation type="journal article" date="2017" name="G3 (Bethesda)">
        <title>Comparative analysis highlights variable genome content of wheat rusts and divergence of the mating loci.</title>
        <authorList>
            <person name="Cuomo C.A."/>
            <person name="Bakkeren G."/>
            <person name="Khalil H.B."/>
            <person name="Panwar V."/>
            <person name="Joly D."/>
            <person name="Linning R."/>
            <person name="Sakthikumar S."/>
            <person name="Song X."/>
            <person name="Adiconis X."/>
            <person name="Fan L."/>
            <person name="Goldberg J.M."/>
            <person name="Levin J.Z."/>
            <person name="Young S."/>
            <person name="Zeng Q."/>
            <person name="Anikster Y."/>
            <person name="Bruce M."/>
            <person name="Wang M."/>
            <person name="Yin C."/>
            <person name="McCallum B."/>
            <person name="Szabo L.J."/>
            <person name="Hulbert S."/>
            <person name="Chen X."/>
            <person name="Fellers J.P."/>
        </authorList>
    </citation>
    <scope>NUCLEOTIDE SEQUENCE</scope>
    <source>
        <strain evidence="3">isolate 1-1 / race 1 (BBBD)</strain>
        <strain evidence="4">Isolate 1-1 / race 1 (BBBD)</strain>
    </source>
</reference>
<evidence type="ECO:0000313" key="4">
    <source>
        <dbReference type="Proteomes" id="UP000005240"/>
    </source>
</evidence>
<dbReference type="VEuPathDB" id="FungiDB:PTTG_09953"/>
<protein>
    <recommendedName>
        <fullName evidence="1">DUF6589 domain-containing protein</fullName>
    </recommendedName>
</protein>
<dbReference type="AlphaFoldDB" id="A0A180G697"/>
<feature type="domain" description="DUF6589" evidence="1">
    <location>
        <begin position="89"/>
        <end position="300"/>
    </location>
</feature>
<reference evidence="2" key="1">
    <citation type="submission" date="2009-11" db="EMBL/GenBank/DDBJ databases">
        <authorList>
            <consortium name="The Broad Institute Genome Sequencing Platform"/>
            <person name="Ward D."/>
            <person name="Feldgarden M."/>
            <person name="Earl A."/>
            <person name="Young S.K."/>
            <person name="Zeng Q."/>
            <person name="Koehrsen M."/>
            <person name="Alvarado L."/>
            <person name="Berlin A."/>
            <person name="Bochicchio J."/>
            <person name="Borenstein D."/>
            <person name="Chapman S.B."/>
            <person name="Chen Z."/>
            <person name="Engels R."/>
            <person name="Freedman E."/>
            <person name="Gellesch M."/>
            <person name="Goldberg J."/>
            <person name="Griggs A."/>
            <person name="Gujja S."/>
            <person name="Heilman E."/>
            <person name="Heiman D."/>
            <person name="Hepburn T."/>
            <person name="Howarth C."/>
            <person name="Jen D."/>
            <person name="Larson L."/>
            <person name="Lewis B."/>
            <person name="Mehta T."/>
            <person name="Park D."/>
            <person name="Pearson M."/>
            <person name="Roberts A."/>
            <person name="Saif S."/>
            <person name="Shea T."/>
            <person name="Shenoy N."/>
            <person name="Sisk P."/>
            <person name="Stolte C."/>
            <person name="Sykes S."/>
            <person name="Thomson T."/>
            <person name="Walk T."/>
            <person name="White J."/>
            <person name="Yandava C."/>
            <person name="Izard J."/>
            <person name="Baranova O.V."/>
            <person name="Blanton J.M."/>
            <person name="Tanner A.C."/>
            <person name="Dewhirst F.E."/>
            <person name="Haas B."/>
            <person name="Nusbaum C."/>
            <person name="Birren B."/>
        </authorList>
    </citation>
    <scope>NUCLEOTIDE SEQUENCE [LARGE SCALE GENOMIC DNA]</scope>
    <source>
        <strain evidence="2">1-1 BBBD Race 1</strain>
    </source>
</reference>
<dbReference type="Proteomes" id="UP000005240">
    <property type="component" value="Unassembled WGS sequence"/>
</dbReference>
<sequence>MSLATEAAADLRVAMRLNQSVPIAPTICIVNIDMEQRVHDPSVGHRSHTFRGTWGYVHVPDSELVSSLVLSDLSLQSYHASIEKVKSMTIEPHIFLPTPAEDQTDAMVWKVQIAKVLFEYLAVPKDRATAIPMASPVIEQITPKKPTIHMLKLMNASDNSAEGVGQVFQLIIGQSGLSVKDFFSRLQPMDGDLGTVQNFNCLKSQRSPSAYPQDQLNNVIFQLGASHTLWNIATAIFTHQFGNMSNSKDCGAWQYLQALGFPAEKAIQKKDFTLMINQMEKVFESMLYYCLRIVPHDLTHLFI</sequence>